<protein>
    <submittedName>
        <fullName evidence="1">Uncharacterized protein</fullName>
    </submittedName>
</protein>
<name>A0A0L8FF91_OCTBM</name>
<proteinExistence type="predicted"/>
<accession>A0A0L8FF91</accession>
<dbReference type="EMBL" id="KQ433802">
    <property type="protein sequence ID" value="KOF62325.1"/>
    <property type="molecule type" value="Genomic_DNA"/>
</dbReference>
<reference evidence="1" key="1">
    <citation type="submission" date="2015-07" db="EMBL/GenBank/DDBJ databases">
        <title>MeaNS - Measles Nucleotide Surveillance Program.</title>
        <authorList>
            <person name="Tran T."/>
            <person name="Druce J."/>
        </authorList>
    </citation>
    <scope>NUCLEOTIDE SEQUENCE</scope>
    <source>
        <strain evidence="1">UCB-OBI-ISO-001</strain>
        <tissue evidence="1">Gonad</tissue>
    </source>
</reference>
<organism evidence="1">
    <name type="scientific">Octopus bimaculoides</name>
    <name type="common">California two-spotted octopus</name>
    <dbReference type="NCBI Taxonomy" id="37653"/>
    <lineage>
        <taxon>Eukaryota</taxon>
        <taxon>Metazoa</taxon>
        <taxon>Spiralia</taxon>
        <taxon>Lophotrochozoa</taxon>
        <taxon>Mollusca</taxon>
        <taxon>Cephalopoda</taxon>
        <taxon>Coleoidea</taxon>
        <taxon>Octopodiformes</taxon>
        <taxon>Octopoda</taxon>
        <taxon>Incirrata</taxon>
        <taxon>Octopodidae</taxon>
        <taxon>Octopus</taxon>
    </lineage>
</organism>
<dbReference type="AlphaFoldDB" id="A0A0L8FF91"/>
<gene>
    <name evidence="1" type="ORF">OCBIM_22024114mg</name>
</gene>
<evidence type="ECO:0000313" key="1">
    <source>
        <dbReference type="EMBL" id="KOF62325.1"/>
    </source>
</evidence>
<sequence>MDNVVVYIEKCIIFSGFREIQAKDILLQSHGRKHVQCACVPPVLEYLFISLWKGNDNLSSWLLLKKMVTCLPGVVSILCIHGKDLNIVLVNCFFFSVLFEPFTRFSLRKKKNSWNEVP</sequence>